<evidence type="ECO:0000259" key="7">
    <source>
        <dbReference type="Pfam" id="PF12627"/>
    </source>
</evidence>
<dbReference type="InterPro" id="IPR002646">
    <property type="entry name" value="PolA_pol_head_dom"/>
</dbReference>
<sequence length="779" mass="88995">MAISLRGNALLSRLKALLTLQRFNHTLAEDGLQAKYHADMGSDSVFEQGQIDISKWRKVDSRTLGITRSMISSPSWIVLKVLQSKGFEAYLVGGCVRDLLLNRIPKDFDVITTAALKQIKKQFHRAEIVGRRFPICIVHVKGSVIEVSSFETVAQHATDKEKFLFSQMPSGCDKKDHVRWRNCMHRDFTINSLFYDPFVNKIYDYVNGMMDLRSLKLRTLIPAQLSFKEDCARILRGLRIAARLGLSFSKETETAICKLSSSIICLAKSRIMMELNYMLSYGAAESSLCLLGRFNLLDILLPFQAAYLSQQTSKQSGESSVMFMKLFFNLDKLVTCDQPSDCSLWVGLLAFHLALVNKPQDALVVWTFASVMYHGEWKEGVKFARKRAQAQTSFVPEISEACDFVSDDELAGRVSQLAQLVQYSVDTLTETDRLLETMARFPELQCSGLVFVPKKTGNFVAQLFSVLVHNVESFKRERKSFEIDYHLLGKGNLTETRFVLGKVIMDTMSNGIVPASKVVKEEKDYLHTFDPENKVEVFEENFHLAPSDLEPDHIVGKEDKKCSISPSNELQQERAKKQNSNGKECNLAEQGIANKKKAVLNKMFEERANKKQEMIENKKGPEDVKMHRKIVKNKNGIISQQEVIRKQKKLETCQLPPEEMIMKQENALEKGKCQLLPEETMETKQKVVESEKCQQRVEKHSKVLEKRKCHVSQEEVTKQHKGLENCHLPQDRIKLQEEVLENKKHNLNQAKEVAKKNDEHQQEVIEEKCSRQLLSSLFK</sequence>
<protein>
    <recommendedName>
        <fullName evidence="9">Polynucleotide adenylyltransferase</fullName>
    </recommendedName>
</protein>
<evidence type="ECO:0008006" key="9">
    <source>
        <dbReference type="Google" id="ProtNLM"/>
    </source>
</evidence>
<dbReference type="Gene3D" id="3.30.460.10">
    <property type="entry name" value="Beta Polymerase, domain 2"/>
    <property type="match status" value="1"/>
</dbReference>
<dbReference type="InterPro" id="IPR032828">
    <property type="entry name" value="PolyA_RNA-bd"/>
</dbReference>
<dbReference type="AlphaFoldDB" id="A0A5B6ZQ61"/>
<evidence type="ECO:0000256" key="1">
    <source>
        <dbReference type="ARBA" id="ARBA00007265"/>
    </source>
</evidence>
<dbReference type="SUPFAM" id="SSF81301">
    <property type="entry name" value="Nucleotidyltransferase"/>
    <property type="match status" value="1"/>
</dbReference>
<keyword evidence="4" id="KW-0694">RNA-binding</keyword>
<dbReference type="PANTHER" id="PTHR43051:SF1">
    <property type="entry name" value="POLYNUCLEOTIDE ADENYLYLTRANSFERASE FAMILY PROTEIN"/>
    <property type="match status" value="1"/>
</dbReference>
<keyword evidence="2 4" id="KW-0808">Transferase</keyword>
<dbReference type="GO" id="GO:0001680">
    <property type="term" value="P:tRNA 3'-terminal CCA addition"/>
    <property type="evidence" value="ECO:0007669"/>
    <property type="project" value="UniProtKB-ARBA"/>
</dbReference>
<dbReference type="Pfam" id="PF12627">
    <property type="entry name" value="PolyA_pol_RNAbd"/>
    <property type="match status" value="1"/>
</dbReference>
<organism evidence="8">
    <name type="scientific">Davidia involucrata</name>
    <name type="common">Dove tree</name>
    <dbReference type="NCBI Taxonomy" id="16924"/>
    <lineage>
        <taxon>Eukaryota</taxon>
        <taxon>Viridiplantae</taxon>
        <taxon>Streptophyta</taxon>
        <taxon>Embryophyta</taxon>
        <taxon>Tracheophyta</taxon>
        <taxon>Spermatophyta</taxon>
        <taxon>Magnoliopsida</taxon>
        <taxon>eudicotyledons</taxon>
        <taxon>Gunneridae</taxon>
        <taxon>Pentapetalae</taxon>
        <taxon>asterids</taxon>
        <taxon>Cornales</taxon>
        <taxon>Nyssaceae</taxon>
        <taxon>Davidia</taxon>
    </lineage>
</organism>
<dbReference type="GO" id="GO:0000166">
    <property type="term" value="F:nucleotide binding"/>
    <property type="evidence" value="ECO:0007669"/>
    <property type="project" value="UniProtKB-KW"/>
</dbReference>
<dbReference type="SUPFAM" id="SSF81891">
    <property type="entry name" value="Poly A polymerase C-terminal region-like"/>
    <property type="match status" value="1"/>
</dbReference>
<evidence type="ECO:0000256" key="5">
    <source>
        <dbReference type="SAM" id="MobiDB-lite"/>
    </source>
</evidence>
<feature type="domain" description="tRNA nucleotidyltransferase/poly(A) polymerase RNA and SrmB- binding" evidence="7">
    <location>
        <begin position="245"/>
        <end position="307"/>
    </location>
</feature>
<dbReference type="CDD" id="cd05398">
    <property type="entry name" value="NT_ClassII-CCAase"/>
    <property type="match status" value="1"/>
</dbReference>
<feature type="domain" description="Poly A polymerase head" evidence="6">
    <location>
        <begin position="89"/>
        <end position="218"/>
    </location>
</feature>
<dbReference type="EMBL" id="GHES01015179">
    <property type="protein sequence ID" value="MPA45738.1"/>
    <property type="molecule type" value="Transcribed_RNA"/>
</dbReference>
<keyword evidence="3" id="KW-0547">Nucleotide-binding</keyword>
<evidence type="ECO:0000256" key="3">
    <source>
        <dbReference type="ARBA" id="ARBA00022741"/>
    </source>
</evidence>
<dbReference type="Pfam" id="PF01743">
    <property type="entry name" value="PolyA_pol"/>
    <property type="match status" value="1"/>
</dbReference>
<dbReference type="Gene3D" id="1.10.3090.10">
    <property type="entry name" value="cca-adding enzyme, domain 2"/>
    <property type="match status" value="1"/>
</dbReference>
<evidence type="ECO:0000256" key="4">
    <source>
        <dbReference type="RuleBase" id="RU003953"/>
    </source>
</evidence>
<evidence type="ECO:0000256" key="2">
    <source>
        <dbReference type="ARBA" id="ARBA00022679"/>
    </source>
</evidence>
<evidence type="ECO:0000259" key="6">
    <source>
        <dbReference type="Pfam" id="PF01743"/>
    </source>
</evidence>
<name>A0A5B6ZQ61_DAVIN</name>
<gene>
    <name evidence="8" type="ORF">Din_015179</name>
</gene>
<accession>A0A5B6ZQ61</accession>
<comment type="similarity">
    <text evidence="1 4">Belongs to the tRNA nucleotidyltransferase/poly(A) polymerase family.</text>
</comment>
<dbReference type="InterPro" id="IPR052191">
    <property type="entry name" value="tRNA_ntf/polyA_polymerase_I"/>
</dbReference>
<proteinExistence type="inferred from homology"/>
<dbReference type="GO" id="GO:0016779">
    <property type="term" value="F:nucleotidyltransferase activity"/>
    <property type="evidence" value="ECO:0007669"/>
    <property type="project" value="InterPro"/>
</dbReference>
<dbReference type="PANTHER" id="PTHR43051">
    <property type="entry name" value="POLYNUCLEOTIDE ADENYLYLTRANSFERASE FAMILY PROTEIN"/>
    <property type="match status" value="1"/>
</dbReference>
<dbReference type="GO" id="GO:0003723">
    <property type="term" value="F:RNA binding"/>
    <property type="evidence" value="ECO:0007669"/>
    <property type="project" value="UniProtKB-KW"/>
</dbReference>
<evidence type="ECO:0000313" key="8">
    <source>
        <dbReference type="EMBL" id="MPA45738.1"/>
    </source>
</evidence>
<feature type="region of interest" description="Disordered" evidence="5">
    <location>
        <begin position="559"/>
        <end position="583"/>
    </location>
</feature>
<dbReference type="InterPro" id="IPR043519">
    <property type="entry name" value="NT_sf"/>
</dbReference>
<reference evidence="8" key="1">
    <citation type="submission" date="2019-08" db="EMBL/GenBank/DDBJ databases">
        <title>Reference gene set and small RNA set construction with multiple tissues from Davidia involucrata Baill.</title>
        <authorList>
            <person name="Yang H."/>
            <person name="Zhou C."/>
            <person name="Li G."/>
            <person name="Wang J."/>
            <person name="Gao P."/>
            <person name="Wang M."/>
            <person name="Wang R."/>
            <person name="Zhao Y."/>
        </authorList>
    </citation>
    <scope>NUCLEOTIDE SEQUENCE</scope>
    <source>
        <tissue evidence="8">Mixed with DoveR01_LX</tissue>
    </source>
</reference>